<dbReference type="Pfam" id="PF02113">
    <property type="entry name" value="Peptidase_S13"/>
    <property type="match status" value="1"/>
</dbReference>
<dbReference type="HOGENOM" id="CLU_017692_1_2_10"/>
<dbReference type="GO" id="GO:0006508">
    <property type="term" value="P:proteolysis"/>
    <property type="evidence" value="ECO:0007669"/>
    <property type="project" value="InterPro"/>
</dbReference>
<sequence>MLRILYTTFIFSISCLVYSQQNVQNVVNNPLLRHASVGISVVDITTGKSIVSHNAEKSLTPASVLKLVTTATALETLGDNYRYSTEVALDVDDPSRILVIGSGDPTLGSEVFSENRYGFFINSVQLLSKTLSKNQNYSLYIVDDLFGYEGVSPEWTWIDIGNYYASGTYGISIFDNSYRLFFNTVDKNSCPVILRTEPVIKRLTFNNELKLNNTGRDNGYIYGAPFSYERTLRGDIPAGRTSFSIKGDIPDPGMLLGEILADYLNKAGYKVNNVETAREDYLKRLCSPKKTYSYYRVGQSIFTQLSHPLYEIVREVNVESNNHYAEHLIRTIGRNDVKDINENALDAGIKVTAEYWKSKGVEISSLLMHDGSGLAPQNFVSPKFLTDILTYMHNDSRYSEAFISSLPKAGQEGTLRNFMRNTKYSGKIIAKSGSIGGVQCYAGYLIDGNKKYAFAVMVNKFNTTNTQVRGIIEQFLLSL</sequence>
<dbReference type="OrthoDB" id="9802627at2"/>
<dbReference type="EMBL" id="LN515532">
    <property type="protein sequence ID" value="CEA15949.1"/>
    <property type="molecule type" value="Genomic_DNA"/>
</dbReference>
<dbReference type="GO" id="GO:0004185">
    <property type="term" value="F:serine-type carboxypeptidase activity"/>
    <property type="evidence" value="ECO:0007669"/>
    <property type="project" value="InterPro"/>
</dbReference>
<dbReference type="PRINTS" id="PR00922">
    <property type="entry name" value="DADACBPTASE3"/>
</dbReference>
<dbReference type="Gene3D" id="3.40.710.10">
    <property type="entry name" value="DD-peptidase/beta-lactamase superfamily"/>
    <property type="match status" value="2"/>
</dbReference>
<dbReference type="SUPFAM" id="SSF56601">
    <property type="entry name" value="beta-lactamase/transpeptidase-like"/>
    <property type="match status" value="1"/>
</dbReference>
<dbReference type="PANTHER" id="PTHR30023">
    <property type="entry name" value="D-ALANYL-D-ALANINE CARBOXYPEPTIDASE"/>
    <property type="match status" value="1"/>
</dbReference>
<proteinExistence type="inferred from homology"/>
<keyword evidence="3" id="KW-0645">Protease</keyword>
<dbReference type="AlphaFoldDB" id="A0A098BZ59"/>
<dbReference type="InterPro" id="IPR012338">
    <property type="entry name" value="Beta-lactam/transpept-like"/>
</dbReference>
<evidence type="ECO:0000313" key="4">
    <source>
        <dbReference type="Proteomes" id="UP000032417"/>
    </source>
</evidence>
<reference evidence="3 4" key="1">
    <citation type="submission" date="2014-08" db="EMBL/GenBank/DDBJ databases">
        <authorList>
            <person name="Wibberg D."/>
        </authorList>
    </citation>
    <scope>NUCLEOTIDE SEQUENCE [LARGE SCALE GENOMIC DNA]</scope>
    <source>
        <strain evidence="4">ING2-E5B</strain>
    </source>
</reference>
<dbReference type="PROSITE" id="PS51257">
    <property type="entry name" value="PROKAR_LIPOPROTEIN"/>
    <property type="match status" value="1"/>
</dbReference>
<dbReference type="InterPro" id="IPR000667">
    <property type="entry name" value="Peptidase_S13"/>
</dbReference>
<gene>
    <name evidence="3" type="ORF">ING2E5B_1197</name>
</gene>
<evidence type="ECO:0000313" key="3">
    <source>
        <dbReference type="EMBL" id="CEA15949.1"/>
    </source>
</evidence>
<dbReference type="KEGG" id="pbt:ING2E5B_1197"/>
<dbReference type="STRING" id="1562970.ING2E5B_1197"/>
<dbReference type="Proteomes" id="UP000032417">
    <property type="component" value="Chromosome 1"/>
</dbReference>
<name>A0A098BZ59_9BACT</name>
<dbReference type="GO" id="GO:0000270">
    <property type="term" value="P:peptidoglycan metabolic process"/>
    <property type="evidence" value="ECO:0007669"/>
    <property type="project" value="TreeGrafter"/>
</dbReference>
<organism evidence="3 4">
    <name type="scientific">Fermentimonas caenicola</name>
    <dbReference type="NCBI Taxonomy" id="1562970"/>
    <lineage>
        <taxon>Bacteria</taxon>
        <taxon>Pseudomonadati</taxon>
        <taxon>Bacteroidota</taxon>
        <taxon>Bacteroidia</taxon>
        <taxon>Bacteroidales</taxon>
        <taxon>Dysgonomonadaceae</taxon>
        <taxon>Fermentimonas</taxon>
    </lineage>
</organism>
<comment type="similarity">
    <text evidence="1">Belongs to the peptidase S13 family.</text>
</comment>
<keyword evidence="3" id="KW-0121">Carboxypeptidase</keyword>
<dbReference type="PANTHER" id="PTHR30023:SF0">
    <property type="entry name" value="PENICILLIN-SENSITIVE CARBOXYPEPTIDASE A"/>
    <property type="match status" value="1"/>
</dbReference>
<evidence type="ECO:0000256" key="2">
    <source>
        <dbReference type="ARBA" id="ARBA00022801"/>
    </source>
</evidence>
<evidence type="ECO:0000256" key="1">
    <source>
        <dbReference type="ARBA" id="ARBA00006096"/>
    </source>
</evidence>
<dbReference type="NCBIfam" id="TIGR00666">
    <property type="entry name" value="PBP4"/>
    <property type="match status" value="1"/>
</dbReference>
<protein>
    <submittedName>
        <fullName evidence="3">D-alanyl-D-alanine carboxypeptidase/D-alanyl-D-alanine-endopeptidase</fullName>
    </submittedName>
</protein>
<keyword evidence="2" id="KW-0378">Hydrolase</keyword>
<accession>A0A098BZ59</accession>
<keyword evidence="4" id="KW-1185">Reference proteome</keyword>